<gene>
    <name evidence="1" type="ORF">E7Z73_07590</name>
</gene>
<evidence type="ECO:0000313" key="2">
    <source>
        <dbReference type="Proteomes" id="UP000762703"/>
    </source>
</evidence>
<dbReference type="RefSeq" id="WP_303737228.1">
    <property type="nucleotide sequence ID" value="NZ_SUTE01000059.1"/>
</dbReference>
<accession>A0A8T3VJZ0</accession>
<dbReference type="EMBL" id="SUTE01000059">
    <property type="protein sequence ID" value="MBE6505583.1"/>
    <property type="molecule type" value="Genomic_DNA"/>
</dbReference>
<proteinExistence type="predicted"/>
<sequence>MAFKKNEYTKLLSYILSNCYDKPHVGKTVIITALYFTDFNYYELYGKSLTKETYLKSKKGIQPKHFNKVTEELIERKKIFFRKEPYYHTTLHKYYLKEIPNIKYPEKKRNIINTSIRYLITRNATSLLKYVSNDPPFKNTDYNQEIDYNNVYFRDSRYSVRKKFINL</sequence>
<name>A0A8T3VJZ0_9EURY</name>
<organism evidence="1 2">
    <name type="scientific">Methanobrevibacter millerae</name>
    <dbReference type="NCBI Taxonomy" id="230361"/>
    <lineage>
        <taxon>Archaea</taxon>
        <taxon>Methanobacteriati</taxon>
        <taxon>Methanobacteriota</taxon>
        <taxon>Methanomada group</taxon>
        <taxon>Methanobacteria</taxon>
        <taxon>Methanobacteriales</taxon>
        <taxon>Methanobacteriaceae</taxon>
        <taxon>Methanobrevibacter</taxon>
    </lineage>
</organism>
<reference evidence="1" key="1">
    <citation type="submission" date="2019-04" db="EMBL/GenBank/DDBJ databases">
        <title>Evolution of Biomass-Degrading Anaerobic Consortia Revealed by Metagenomics.</title>
        <authorList>
            <person name="Peng X."/>
        </authorList>
    </citation>
    <scope>NUCLEOTIDE SEQUENCE</scope>
    <source>
        <strain evidence="1">SIG12</strain>
    </source>
</reference>
<comment type="caution">
    <text evidence="1">The sequence shown here is derived from an EMBL/GenBank/DDBJ whole genome shotgun (WGS) entry which is preliminary data.</text>
</comment>
<dbReference type="AlphaFoldDB" id="A0A8T3VJZ0"/>
<dbReference type="Proteomes" id="UP000762703">
    <property type="component" value="Unassembled WGS sequence"/>
</dbReference>
<protein>
    <submittedName>
        <fullName evidence="1">DUF4065 domain-containing protein</fullName>
    </submittedName>
</protein>
<evidence type="ECO:0000313" key="1">
    <source>
        <dbReference type="EMBL" id="MBE6505583.1"/>
    </source>
</evidence>